<dbReference type="InParanoid" id="A0A7E5VEP0"/>
<accession>A0A7E5VEP0</accession>
<feature type="compositionally biased region" description="Polar residues" evidence="1">
    <location>
        <begin position="456"/>
        <end position="468"/>
    </location>
</feature>
<dbReference type="Proteomes" id="UP000322000">
    <property type="component" value="Chromosome 4"/>
</dbReference>
<dbReference type="OrthoDB" id="7483379at2759"/>
<proteinExistence type="predicted"/>
<reference evidence="3" key="1">
    <citation type="submission" date="2025-08" db="UniProtKB">
        <authorList>
            <consortium name="RefSeq"/>
        </authorList>
    </citation>
    <scope>IDENTIFICATION</scope>
</reference>
<gene>
    <name evidence="3" type="primary">LOC113493150</name>
</gene>
<sequence>MTQRGSLVTLGKLLDEHAATDQDEEILERVKVLAQEHLPDGWSSWEVTTATKEDLFGEKIDPNILNKLVFALPTVGLVRAFLPEADHLSEKGYRDIRCKLLDWAFTRALILGPPAVANRIRGSAARTELFKQSVETLRPLLHTRPEADRILSGSRSESEETSRKRRSTSSATTKNQEPSVRRRKRDSDSPSTSQDARIEALEQRVESMFAVLLEKLEHRQQSDCESNKENYFSSDEEHAGSETSESPSWRAPALDANWQVVEDEMELEFLPTTKEAEPLIPEPSAQIKKEGIECQRLGTDSWNRIRYKEVEKHLHAASIFSALKINTELGTLTTQPSPWLTKQENLLGTITHGLLLQRRALAENLNTIVKKCPSASTELRQLVAEDSTFKTISDQLLQFVCAHRSETIDIRRKAFKTRNEVLNNALHNIPPSPTHLFEEKQLSTLVKENGGLSAVFSSPRATERTVNSFRKPAPPVRSKATKPSWRSRPAPQYSANYHSSPHNVSSHHSSRNPPPKKPSNYGQRRGRGGSDKKSRKSRATY</sequence>
<dbReference type="GeneID" id="113493150"/>
<evidence type="ECO:0000313" key="3">
    <source>
        <dbReference type="RefSeq" id="XP_026726774.1"/>
    </source>
</evidence>
<dbReference type="AlphaFoldDB" id="A0A7E5VEP0"/>
<dbReference type="RefSeq" id="XP_026726774.1">
    <property type="nucleotide sequence ID" value="XM_026870973.1"/>
</dbReference>
<organism evidence="2 3">
    <name type="scientific">Trichoplusia ni</name>
    <name type="common">Cabbage looper</name>
    <dbReference type="NCBI Taxonomy" id="7111"/>
    <lineage>
        <taxon>Eukaryota</taxon>
        <taxon>Metazoa</taxon>
        <taxon>Ecdysozoa</taxon>
        <taxon>Arthropoda</taxon>
        <taxon>Hexapoda</taxon>
        <taxon>Insecta</taxon>
        <taxon>Pterygota</taxon>
        <taxon>Neoptera</taxon>
        <taxon>Endopterygota</taxon>
        <taxon>Lepidoptera</taxon>
        <taxon>Glossata</taxon>
        <taxon>Ditrysia</taxon>
        <taxon>Noctuoidea</taxon>
        <taxon>Noctuidae</taxon>
        <taxon>Plusiinae</taxon>
        <taxon>Trichoplusia</taxon>
    </lineage>
</organism>
<feature type="region of interest" description="Disordered" evidence="1">
    <location>
        <begin position="219"/>
        <end position="250"/>
    </location>
</feature>
<name>A0A7E5VEP0_TRINI</name>
<dbReference type="KEGG" id="tnl:113493150"/>
<feature type="compositionally biased region" description="Low complexity" evidence="1">
    <location>
        <begin position="496"/>
        <end position="507"/>
    </location>
</feature>
<feature type="region of interest" description="Disordered" evidence="1">
    <location>
        <begin position="145"/>
        <end position="196"/>
    </location>
</feature>
<evidence type="ECO:0000313" key="2">
    <source>
        <dbReference type="Proteomes" id="UP000322000"/>
    </source>
</evidence>
<feature type="region of interest" description="Disordered" evidence="1">
    <location>
        <begin position="456"/>
        <end position="541"/>
    </location>
</feature>
<evidence type="ECO:0000256" key="1">
    <source>
        <dbReference type="SAM" id="MobiDB-lite"/>
    </source>
</evidence>
<keyword evidence="2" id="KW-1185">Reference proteome</keyword>
<feature type="compositionally biased region" description="Basic and acidic residues" evidence="1">
    <location>
        <begin position="219"/>
        <end position="228"/>
    </location>
</feature>
<protein>
    <submittedName>
        <fullName evidence="3">Uncharacterized protein LOC113493150</fullName>
    </submittedName>
</protein>